<keyword evidence="3" id="KW-0406">Ion transport</keyword>
<dbReference type="SUPFAM" id="SSF81324">
    <property type="entry name" value="Voltage-gated potassium channels"/>
    <property type="match status" value="1"/>
</dbReference>
<dbReference type="Proteomes" id="UP000255326">
    <property type="component" value="Unassembled WGS sequence"/>
</dbReference>
<protein>
    <submittedName>
        <fullName evidence="3">Potassium channel LctB</fullName>
    </submittedName>
</protein>
<accession>A0A370GAZ3</accession>
<dbReference type="EMBL" id="QQAY01000011">
    <property type="protein sequence ID" value="RDI40938.1"/>
    <property type="molecule type" value="Genomic_DNA"/>
</dbReference>
<evidence type="ECO:0000256" key="1">
    <source>
        <dbReference type="SAM" id="Phobius"/>
    </source>
</evidence>
<dbReference type="OrthoDB" id="9813518at2"/>
<sequence length="135" mass="15157">MVNFLIGATILFIAINLVYFFTNKTYRKSYFSTPLFLKLFFVLSMILVGFAAIYYLLSLEGVILVQSLSSRKPIEPTIINVLYFSGETLISVGYGDMLPVGVTRLFAVIESMIGLLLPTAYFMKALDLSNRSNQN</sequence>
<keyword evidence="1" id="KW-0812">Transmembrane</keyword>
<keyword evidence="1" id="KW-0472">Membrane</keyword>
<feature type="transmembrane region" description="Helical" evidence="1">
    <location>
        <begin position="101"/>
        <end position="123"/>
    </location>
</feature>
<proteinExistence type="predicted"/>
<dbReference type="RefSeq" id="WP_114746461.1">
    <property type="nucleotide sequence ID" value="NZ_QQAY01000011.1"/>
</dbReference>
<keyword evidence="3" id="KW-0407">Ion channel</keyword>
<comment type="caution">
    <text evidence="3">The sequence shown here is derived from an EMBL/GenBank/DDBJ whole genome shotgun (WGS) entry which is preliminary data.</text>
</comment>
<evidence type="ECO:0000259" key="2">
    <source>
        <dbReference type="Pfam" id="PF07885"/>
    </source>
</evidence>
<gene>
    <name evidence="3" type="ORF">DFR59_11182</name>
</gene>
<feature type="transmembrane region" description="Helical" evidence="1">
    <location>
        <begin position="36"/>
        <end position="57"/>
    </location>
</feature>
<reference evidence="3 4" key="1">
    <citation type="submission" date="2018-07" db="EMBL/GenBank/DDBJ databases">
        <title>Genomic Encyclopedia of Type Strains, Phase IV (KMG-IV): sequencing the most valuable type-strain genomes for metagenomic binning, comparative biology and taxonomic classification.</title>
        <authorList>
            <person name="Goeker M."/>
        </authorList>
    </citation>
    <scope>NUCLEOTIDE SEQUENCE [LARGE SCALE GENOMIC DNA]</scope>
    <source>
        <strain evidence="3 4">DSM 25281</strain>
    </source>
</reference>
<evidence type="ECO:0000313" key="3">
    <source>
        <dbReference type="EMBL" id="RDI40938.1"/>
    </source>
</evidence>
<keyword evidence="1" id="KW-1133">Transmembrane helix</keyword>
<keyword evidence="4" id="KW-1185">Reference proteome</keyword>
<dbReference type="InterPro" id="IPR013099">
    <property type="entry name" value="K_chnl_dom"/>
</dbReference>
<keyword evidence="3" id="KW-0813">Transport</keyword>
<name>A0A370GAZ3_9BACI</name>
<feature type="domain" description="Potassium channel" evidence="2">
    <location>
        <begin position="44"/>
        <end position="122"/>
    </location>
</feature>
<dbReference type="Pfam" id="PF07885">
    <property type="entry name" value="Ion_trans_2"/>
    <property type="match status" value="1"/>
</dbReference>
<dbReference type="Gene3D" id="1.10.287.70">
    <property type="match status" value="1"/>
</dbReference>
<dbReference type="GO" id="GO:0034220">
    <property type="term" value="P:monoatomic ion transmembrane transport"/>
    <property type="evidence" value="ECO:0007669"/>
    <property type="project" value="UniProtKB-KW"/>
</dbReference>
<dbReference type="AlphaFoldDB" id="A0A370GAZ3"/>
<evidence type="ECO:0000313" key="4">
    <source>
        <dbReference type="Proteomes" id="UP000255326"/>
    </source>
</evidence>
<organism evidence="3 4">
    <name type="scientific">Falsibacillus pallidus</name>
    <dbReference type="NCBI Taxonomy" id="493781"/>
    <lineage>
        <taxon>Bacteria</taxon>
        <taxon>Bacillati</taxon>
        <taxon>Bacillota</taxon>
        <taxon>Bacilli</taxon>
        <taxon>Bacillales</taxon>
        <taxon>Bacillaceae</taxon>
        <taxon>Falsibacillus</taxon>
    </lineage>
</organism>